<dbReference type="HAMAP" id="MF_01964">
    <property type="entry name" value="IMPDH"/>
    <property type="match status" value="1"/>
</dbReference>
<comment type="catalytic activity">
    <reaction evidence="10 11 14">
        <text>IMP + NAD(+) + H2O = XMP + NADH + H(+)</text>
        <dbReference type="Rhea" id="RHEA:11708"/>
        <dbReference type="ChEBI" id="CHEBI:15377"/>
        <dbReference type="ChEBI" id="CHEBI:15378"/>
        <dbReference type="ChEBI" id="CHEBI:57464"/>
        <dbReference type="ChEBI" id="CHEBI:57540"/>
        <dbReference type="ChEBI" id="CHEBI:57945"/>
        <dbReference type="ChEBI" id="CHEBI:58053"/>
        <dbReference type="EC" id="1.1.1.205"/>
    </reaction>
</comment>
<dbReference type="Gene3D" id="3.20.20.70">
    <property type="entry name" value="Aldolase class I"/>
    <property type="match status" value="1"/>
</dbReference>
<dbReference type="GO" id="GO:0003938">
    <property type="term" value="F:IMP dehydrogenase activity"/>
    <property type="evidence" value="ECO:0007669"/>
    <property type="project" value="UniProtKB-EC"/>
</dbReference>
<dbReference type="Pfam" id="PF00571">
    <property type="entry name" value="CBS"/>
    <property type="match status" value="2"/>
</dbReference>
<evidence type="ECO:0000256" key="1">
    <source>
        <dbReference type="ARBA" id="ARBA00001958"/>
    </source>
</evidence>
<comment type="caution">
    <text evidence="16">The sequence shown here is derived from an EMBL/GenBank/DDBJ whole genome shotgun (WGS) entry which is preliminary data.</text>
</comment>
<feature type="binding site" description="in other chain" evidence="11">
    <location>
        <position position="303"/>
    </location>
    <ligand>
        <name>K(+)</name>
        <dbReference type="ChEBI" id="CHEBI:29103"/>
        <note>ligand shared between two tetrameric partners</note>
    </ligand>
</feature>
<keyword evidence="8 11" id="KW-0520">NAD</keyword>
<comment type="subunit">
    <text evidence="11">Homotetramer.</text>
</comment>
<feature type="binding site" evidence="11">
    <location>
        <position position="472"/>
    </location>
    <ligand>
        <name>K(+)</name>
        <dbReference type="ChEBI" id="CHEBI:29103"/>
        <note>ligand shared between two tetrameric partners</note>
    </ligand>
</feature>
<dbReference type="CDD" id="cd00381">
    <property type="entry name" value="IMPDH"/>
    <property type="match status" value="1"/>
</dbReference>
<keyword evidence="4 11" id="KW-0332">GMP biosynthesis</keyword>
<dbReference type="PANTHER" id="PTHR11911">
    <property type="entry name" value="INOSINE-5-MONOPHOSPHATE DEHYDROGENASE RELATED"/>
    <property type="match status" value="1"/>
</dbReference>
<dbReference type="EMBL" id="JAGXBM010000018">
    <property type="protein sequence ID" value="MBS3697889.1"/>
    <property type="molecule type" value="Genomic_DNA"/>
</dbReference>
<feature type="binding site" description="in other chain" evidence="11">
    <location>
        <position position="305"/>
    </location>
    <ligand>
        <name>K(+)</name>
        <dbReference type="ChEBI" id="CHEBI:29103"/>
        <note>ligand shared between two tetrameric partners</note>
    </ligand>
</feature>
<evidence type="ECO:0000256" key="14">
    <source>
        <dbReference type="RuleBase" id="RU003928"/>
    </source>
</evidence>
<protein>
    <recommendedName>
        <fullName evidence="11 14">Inosine-5'-monophosphate dehydrogenase</fullName>
        <shortName evidence="11">IMP dehydrogenase</shortName>
        <shortName evidence="11">IMPD</shortName>
        <shortName evidence="11">IMPDH</shortName>
        <ecNumber evidence="11 14">1.1.1.205</ecNumber>
    </recommendedName>
</protein>
<feature type="binding site" evidence="11">
    <location>
        <begin position="388"/>
        <end position="392"/>
    </location>
    <ligand>
        <name>IMP</name>
        <dbReference type="ChEBI" id="CHEBI:58053"/>
    </ligand>
</feature>
<dbReference type="SMART" id="SM01240">
    <property type="entry name" value="IMPDH"/>
    <property type="match status" value="1"/>
</dbReference>
<dbReference type="InterPro" id="IPR013785">
    <property type="entry name" value="Aldolase_TIM"/>
</dbReference>
<accession>A0ABS5MPN1</accession>
<feature type="binding site" evidence="11">
    <location>
        <begin position="341"/>
        <end position="343"/>
    </location>
    <ligand>
        <name>IMP</name>
        <dbReference type="ChEBI" id="CHEBI:58053"/>
    </ligand>
</feature>
<evidence type="ECO:0000256" key="12">
    <source>
        <dbReference type="PROSITE-ProRule" id="PRU00703"/>
    </source>
</evidence>
<feature type="binding site" evidence="11">
    <location>
        <position position="474"/>
    </location>
    <ligand>
        <name>K(+)</name>
        <dbReference type="ChEBI" id="CHEBI:29103"/>
        <note>ligand shared between two tetrameric partners</note>
    </ligand>
</feature>
<evidence type="ECO:0000256" key="2">
    <source>
        <dbReference type="ARBA" id="ARBA00005502"/>
    </source>
</evidence>
<comment type="caution">
    <text evidence="11">Lacks conserved residue(s) required for the propagation of feature annotation.</text>
</comment>
<evidence type="ECO:0000256" key="7">
    <source>
        <dbReference type="ARBA" id="ARBA00023002"/>
    </source>
</evidence>
<evidence type="ECO:0000256" key="4">
    <source>
        <dbReference type="ARBA" id="ARBA00022749"/>
    </source>
</evidence>
<evidence type="ECO:0000259" key="15">
    <source>
        <dbReference type="PROSITE" id="PS51371"/>
    </source>
</evidence>
<keyword evidence="17" id="KW-1185">Reference proteome</keyword>
<dbReference type="RefSeq" id="WP_078357138.1">
    <property type="nucleotide sequence ID" value="NZ_JAAQPD010000009.1"/>
</dbReference>
<evidence type="ECO:0000256" key="10">
    <source>
        <dbReference type="ARBA" id="ARBA00048028"/>
    </source>
</evidence>
<dbReference type="GeneID" id="86196583"/>
<reference evidence="16 17" key="1">
    <citation type="submission" date="2021-05" db="EMBL/GenBank/DDBJ databases">
        <title>Staphylococcus fleurettii isolated from lake water in First Nation community in Manitoba, Canada.</title>
        <authorList>
            <person name="Bashar S."/>
            <person name="Murdock A."/>
            <person name="Patidar R."/>
            <person name="Golding G."/>
            <person name="Farenhorst A."/>
            <person name="Kumar A."/>
        </authorList>
    </citation>
    <scope>NUCLEOTIDE SEQUENCE [LARGE SCALE GENOMIC DNA]</scope>
    <source>
        <strain evidence="16 17">SF002</strain>
    </source>
</reference>
<dbReference type="PANTHER" id="PTHR11911:SF111">
    <property type="entry name" value="INOSINE-5'-MONOPHOSPHATE DEHYDROGENASE"/>
    <property type="match status" value="1"/>
</dbReference>
<evidence type="ECO:0000313" key="17">
    <source>
        <dbReference type="Proteomes" id="UP000681586"/>
    </source>
</evidence>
<feature type="domain" description="CBS" evidence="15">
    <location>
        <begin position="157"/>
        <end position="217"/>
    </location>
</feature>
<dbReference type="Proteomes" id="UP000681586">
    <property type="component" value="Unassembled WGS sequence"/>
</dbReference>
<feature type="binding site" evidence="11">
    <location>
        <position position="418"/>
    </location>
    <ligand>
        <name>IMP</name>
        <dbReference type="ChEBI" id="CHEBI:58053"/>
    </ligand>
</feature>
<dbReference type="EC" id="1.1.1.205" evidence="11 14"/>
<comment type="function">
    <text evidence="11">Catalyzes the conversion of inosine 5'-phosphate (IMP) to xanthosine 5'-phosphate (XMP), the first committed and rate-limiting step in the de novo synthesis of guanine nucleotides, and therefore plays an important role in the regulation of cell growth.</text>
</comment>
<comment type="pathway">
    <text evidence="11 14">Purine metabolism; XMP biosynthesis via de novo pathway; XMP from IMP: step 1/1.</text>
</comment>
<evidence type="ECO:0000256" key="5">
    <source>
        <dbReference type="ARBA" id="ARBA00022755"/>
    </source>
</evidence>
<evidence type="ECO:0000256" key="3">
    <source>
        <dbReference type="ARBA" id="ARBA00022723"/>
    </source>
</evidence>
<dbReference type="InterPro" id="IPR001093">
    <property type="entry name" value="IMP_DH_GMPRt"/>
</dbReference>
<keyword evidence="6 11" id="KW-0630">Potassium</keyword>
<feature type="active site" description="Thioimidate intermediate" evidence="11">
    <location>
        <position position="308"/>
    </location>
</feature>
<dbReference type="PIRSF" id="PIRSF000130">
    <property type="entry name" value="IMPDH"/>
    <property type="match status" value="1"/>
</dbReference>
<evidence type="ECO:0000256" key="6">
    <source>
        <dbReference type="ARBA" id="ARBA00022958"/>
    </source>
</evidence>
<comment type="cofactor">
    <cofactor evidence="1 11">
        <name>K(+)</name>
        <dbReference type="ChEBI" id="CHEBI:29103"/>
    </cofactor>
</comment>
<dbReference type="InterPro" id="IPR005990">
    <property type="entry name" value="IMP_DH"/>
</dbReference>
<dbReference type="InterPro" id="IPR000644">
    <property type="entry name" value="CBS_dom"/>
</dbReference>
<feature type="binding site" description="in other chain" evidence="11">
    <location>
        <position position="308"/>
    </location>
    <ligand>
        <name>K(+)</name>
        <dbReference type="ChEBI" id="CHEBI:29103"/>
        <note>ligand shared between two tetrameric partners</note>
    </ligand>
</feature>
<feature type="binding site" evidence="11">
    <location>
        <position position="473"/>
    </location>
    <ligand>
        <name>K(+)</name>
        <dbReference type="ChEBI" id="CHEBI:29103"/>
        <note>ligand shared between two tetrameric partners</note>
    </ligand>
</feature>
<dbReference type="PROSITE" id="PS51371">
    <property type="entry name" value="CBS"/>
    <property type="match status" value="2"/>
</dbReference>
<dbReference type="InterPro" id="IPR015875">
    <property type="entry name" value="IMP_DH/GMP_Rdtase_CS"/>
</dbReference>
<dbReference type="Pfam" id="PF00478">
    <property type="entry name" value="IMPDH"/>
    <property type="match status" value="1"/>
</dbReference>
<dbReference type="NCBIfam" id="TIGR01302">
    <property type="entry name" value="IMP_dehydrog"/>
    <property type="match status" value="1"/>
</dbReference>
<sequence length="489" mass="52647">MWENKFQKEGLTFDDVLLVPAKSEVLPSDVDLSVSLSKNIQLNIPIISAGMDTVTEAKMAIAMARQGGLGVIHKNMSIEHQADEVQKVKRSENGVITNPFFLTPDEQVYAAEALMSKYRISGVPIVNNEEDMELVGIITNRDLRFIENFSIKISDVMTKEDLVTSPVGTTLDEAEEILQKYKIEKLPLVSNEGKLKGLITIKDIEKVIEFPYAAKDKEGRLLVAAALGIAKDTPIRAQKLVEAGADALVIDTAHGHSKGVLNVVKEISQSYPEVTIIAGNVATQEGTRALFEAGADVVKVGIGPGSICTTRVVAGVGVPQITAIYDCATEARKHGKAIIADGGIKFSGDIAKALAAGGNAVMLGSLLAGTEESPGQTEIFQGRQYKVYRGMGSLGAMEQGSKDRYFQEDTTAKKFVPEGIEGRIDFKGPLQDTIYQLTGGIKSGMGYTGSANLEALREDAQFIRMTGAGLKESHPHDVQITKEAPNYSF</sequence>
<evidence type="ECO:0000256" key="9">
    <source>
        <dbReference type="ARBA" id="ARBA00023122"/>
    </source>
</evidence>
<keyword evidence="5 11" id="KW-0658">Purine biosynthesis</keyword>
<dbReference type="InterPro" id="IPR046342">
    <property type="entry name" value="CBS_dom_sf"/>
</dbReference>
<organism evidence="16 17">
    <name type="scientific">Mammaliicoccus fleurettii</name>
    <dbReference type="NCBI Taxonomy" id="150056"/>
    <lineage>
        <taxon>Bacteria</taxon>
        <taxon>Bacillati</taxon>
        <taxon>Bacillota</taxon>
        <taxon>Bacilli</taxon>
        <taxon>Bacillales</taxon>
        <taxon>Staphylococcaceae</taxon>
        <taxon>Mammaliicoccus</taxon>
    </lineage>
</organism>
<feature type="active site" description="Proton acceptor" evidence="11">
    <location>
        <position position="404"/>
    </location>
</feature>
<dbReference type="SMART" id="SM00116">
    <property type="entry name" value="CBS"/>
    <property type="match status" value="2"/>
</dbReference>
<name>A0ABS5MPN1_9STAP</name>
<proteinExistence type="inferred from homology"/>
<comment type="activity regulation">
    <text evidence="11">Mycophenolic acid (MPA) is a non-competitive inhibitor that prevents formation of the closed enzyme conformation by binding to the same site as the amobile flap. In contrast, mizoribine monophosphate (MZP) is a competitive inhibitor that induces the closed conformation. MPA is a potent inhibitor of mammalian IMPDHs but a poor inhibitor of the bacterial enzymes. MZP is a more potent inhibitor of bacterial IMPDH.</text>
</comment>
<dbReference type="SUPFAM" id="SSF54631">
    <property type="entry name" value="CBS-domain pair"/>
    <property type="match status" value="1"/>
</dbReference>
<dbReference type="SUPFAM" id="SSF51412">
    <property type="entry name" value="Inosine monophosphate dehydrogenase (IMPDH)"/>
    <property type="match status" value="1"/>
</dbReference>
<evidence type="ECO:0000256" key="8">
    <source>
        <dbReference type="ARBA" id="ARBA00023027"/>
    </source>
</evidence>
<feature type="domain" description="CBS" evidence="15">
    <location>
        <begin position="95"/>
        <end position="153"/>
    </location>
</feature>
<gene>
    <name evidence="11 16" type="primary">guaB</name>
    <name evidence="16" type="ORF">JJQ58_10470</name>
</gene>
<feature type="binding site" evidence="11">
    <location>
        <position position="251"/>
    </location>
    <ligand>
        <name>NAD(+)</name>
        <dbReference type="ChEBI" id="CHEBI:57540"/>
    </ligand>
</feature>
<feature type="binding site" evidence="11">
    <location>
        <begin position="301"/>
        <end position="303"/>
    </location>
    <ligand>
        <name>NAD(+)</name>
        <dbReference type="ChEBI" id="CHEBI:57540"/>
    </ligand>
</feature>
<dbReference type="CDD" id="cd04601">
    <property type="entry name" value="CBS_pair_IMPDH"/>
    <property type="match status" value="1"/>
</dbReference>
<keyword evidence="7 11" id="KW-0560">Oxidoreductase</keyword>
<evidence type="ECO:0000256" key="11">
    <source>
        <dbReference type="HAMAP-Rule" id="MF_01964"/>
    </source>
</evidence>
<feature type="binding site" evidence="11">
    <location>
        <begin position="364"/>
        <end position="365"/>
    </location>
    <ligand>
        <name>IMP</name>
        <dbReference type="ChEBI" id="CHEBI:58053"/>
    </ligand>
</feature>
<evidence type="ECO:0000256" key="13">
    <source>
        <dbReference type="RuleBase" id="RU003927"/>
    </source>
</evidence>
<evidence type="ECO:0000313" key="16">
    <source>
        <dbReference type="EMBL" id="MBS3697889.1"/>
    </source>
</evidence>
<keyword evidence="9 12" id="KW-0129">CBS domain</keyword>
<keyword evidence="3 11" id="KW-0479">Metal-binding</keyword>
<feature type="binding site" evidence="11">
    <location>
        <position position="306"/>
    </location>
    <ligand>
        <name>IMP</name>
        <dbReference type="ChEBI" id="CHEBI:58053"/>
    </ligand>
</feature>
<comment type="similarity">
    <text evidence="2 11 13">Belongs to the IMPDH/GMPR family.</text>
</comment>
<dbReference type="PROSITE" id="PS00487">
    <property type="entry name" value="IMP_DH_GMP_RED"/>
    <property type="match status" value="1"/>
</dbReference>